<evidence type="ECO:0000313" key="7">
    <source>
        <dbReference type="Proteomes" id="UP001595555"/>
    </source>
</evidence>
<evidence type="ECO:0000313" key="6">
    <source>
        <dbReference type="EMBL" id="MFC3114745.1"/>
    </source>
</evidence>
<dbReference type="InterPro" id="IPR005119">
    <property type="entry name" value="LysR_subst-bd"/>
</dbReference>
<dbReference type="Gene3D" id="3.40.190.290">
    <property type="match status" value="1"/>
</dbReference>
<dbReference type="InterPro" id="IPR036390">
    <property type="entry name" value="WH_DNA-bd_sf"/>
</dbReference>
<dbReference type="Gene3D" id="1.10.10.10">
    <property type="entry name" value="Winged helix-like DNA-binding domain superfamily/Winged helix DNA-binding domain"/>
    <property type="match status" value="1"/>
</dbReference>
<comment type="caution">
    <text evidence="6">The sequence shown here is derived from an EMBL/GenBank/DDBJ whole genome shotgun (WGS) entry which is preliminary data.</text>
</comment>
<keyword evidence="7" id="KW-1185">Reference proteome</keyword>
<dbReference type="SUPFAM" id="SSF46785">
    <property type="entry name" value="Winged helix' DNA-binding domain"/>
    <property type="match status" value="1"/>
</dbReference>
<evidence type="ECO:0000256" key="2">
    <source>
        <dbReference type="ARBA" id="ARBA00023015"/>
    </source>
</evidence>
<keyword evidence="2" id="KW-0805">Transcription regulation</keyword>
<proteinExistence type="inferred from homology"/>
<dbReference type="RefSeq" id="WP_378116365.1">
    <property type="nucleotide sequence ID" value="NZ_JBHRTF010000002.1"/>
</dbReference>
<evidence type="ECO:0000256" key="4">
    <source>
        <dbReference type="ARBA" id="ARBA00023163"/>
    </source>
</evidence>
<comment type="similarity">
    <text evidence="1">Belongs to the LysR transcriptional regulatory family.</text>
</comment>
<protein>
    <submittedName>
        <fullName evidence="6">LysR family transcriptional regulator</fullName>
    </submittedName>
</protein>
<gene>
    <name evidence="6" type="ORF">ACFODX_04185</name>
</gene>
<name>A0ABV7FB25_9GAMM</name>
<sequence>MATNINLNDIYIFHFVSELKSITAASKKLNTSKQTISRKLAQLEESLGVTLIARNTRNFQLTNAGQDYFQSCAKIIEQVEQANAMVQQHQTAMEGRIKICLPHEFNNKKTCSYFMNFMDANPAIKLDISLCDRNSFSMADGFDLAIRLGELEDSSMVARSLGGVNYGLVASPAYLKRFGMPQKCEDLYQHTYIMVSKSSSAVDKDSPLLKCRQLVVNEFMLGKQFASQGFGLVRLPLFMCTEELVSGELVILPVEQCMETRPLSLMFLKDKYMPGYVRKFIDYVVDICRDQDIWTVNPEPYIYLPPKAKTTAAVNQAVSA</sequence>
<evidence type="ECO:0000256" key="1">
    <source>
        <dbReference type="ARBA" id="ARBA00009437"/>
    </source>
</evidence>
<keyword evidence="4" id="KW-0804">Transcription</keyword>
<evidence type="ECO:0000256" key="3">
    <source>
        <dbReference type="ARBA" id="ARBA00023125"/>
    </source>
</evidence>
<organism evidence="6 7">
    <name type="scientific">Cellvibrio fontiphilus</name>
    <dbReference type="NCBI Taxonomy" id="1815559"/>
    <lineage>
        <taxon>Bacteria</taxon>
        <taxon>Pseudomonadati</taxon>
        <taxon>Pseudomonadota</taxon>
        <taxon>Gammaproteobacteria</taxon>
        <taxon>Cellvibrionales</taxon>
        <taxon>Cellvibrionaceae</taxon>
        <taxon>Cellvibrio</taxon>
    </lineage>
</organism>
<dbReference type="InterPro" id="IPR036388">
    <property type="entry name" value="WH-like_DNA-bd_sf"/>
</dbReference>
<feature type="domain" description="HTH lysR-type" evidence="5">
    <location>
        <begin position="5"/>
        <end position="62"/>
    </location>
</feature>
<dbReference type="PROSITE" id="PS50931">
    <property type="entry name" value="HTH_LYSR"/>
    <property type="match status" value="1"/>
</dbReference>
<dbReference type="PANTHER" id="PTHR30537:SF5">
    <property type="entry name" value="HTH-TYPE TRANSCRIPTIONAL ACTIVATOR TTDR-RELATED"/>
    <property type="match status" value="1"/>
</dbReference>
<dbReference type="Pfam" id="PF03466">
    <property type="entry name" value="LysR_substrate"/>
    <property type="match status" value="1"/>
</dbReference>
<dbReference type="CDD" id="cd08422">
    <property type="entry name" value="PBP2_CrgA_like"/>
    <property type="match status" value="1"/>
</dbReference>
<dbReference type="PRINTS" id="PR00039">
    <property type="entry name" value="HTHLYSR"/>
</dbReference>
<dbReference type="PANTHER" id="PTHR30537">
    <property type="entry name" value="HTH-TYPE TRANSCRIPTIONAL REGULATOR"/>
    <property type="match status" value="1"/>
</dbReference>
<accession>A0ABV7FB25</accession>
<dbReference type="SUPFAM" id="SSF53850">
    <property type="entry name" value="Periplasmic binding protein-like II"/>
    <property type="match status" value="1"/>
</dbReference>
<dbReference type="InterPro" id="IPR000847">
    <property type="entry name" value="LysR_HTH_N"/>
</dbReference>
<dbReference type="EMBL" id="JBHRTF010000002">
    <property type="protein sequence ID" value="MFC3114745.1"/>
    <property type="molecule type" value="Genomic_DNA"/>
</dbReference>
<dbReference type="Proteomes" id="UP001595555">
    <property type="component" value="Unassembled WGS sequence"/>
</dbReference>
<keyword evidence="3" id="KW-0238">DNA-binding</keyword>
<dbReference type="InterPro" id="IPR058163">
    <property type="entry name" value="LysR-type_TF_proteobact-type"/>
</dbReference>
<reference evidence="7" key="1">
    <citation type="journal article" date="2019" name="Int. J. Syst. Evol. Microbiol.">
        <title>The Global Catalogue of Microorganisms (GCM) 10K type strain sequencing project: providing services to taxonomists for standard genome sequencing and annotation.</title>
        <authorList>
            <consortium name="The Broad Institute Genomics Platform"/>
            <consortium name="The Broad Institute Genome Sequencing Center for Infectious Disease"/>
            <person name="Wu L."/>
            <person name="Ma J."/>
        </authorList>
    </citation>
    <scope>NUCLEOTIDE SEQUENCE [LARGE SCALE GENOMIC DNA]</scope>
    <source>
        <strain evidence="7">KCTC 52237</strain>
    </source>
</reference>
<dbReference type="Pfam" id="PF00126">
    <property type="entry name" value="HTH_1"/>
    <property type="match status" value="1"/>
</dbReference>
<evidence type="ECO:0000259" key="5">
    <source>
        <dbReference type="PROSITE" id="PS50931"/>
    </source>
</evidence>